<dbReference type="InterPro" id="IPR036291">
    <property type="entry name" value="NAD(P)-bd_dom_sf"/>
</dbReference>
<comment type="subunit">
    <text evidence="2 7">Homodimer.</text>
</comment>
<name>A0A0R1UJ51_9LACO</name>
<feature type="binding site" description="in other chain" evidence="9">
    <location>
        <position position="116"/>
    </location>
    <ligand>
        <name>substrate</name>
        <note>ligand shared between dimeric partners</note>
    </ligand>
</feature>
<dbReference type="Gene3D" id="1.20.5.320">
    <property type="entry name" value="6-Phosphogluconate Dehydrogenase, domain 3"/>
    <property type="match status" value="1"/>
</dbReference>
<sequence>MVARIIENDYIDGGIKKMQQFGVIGLSVMGKNLALNVRNHGFSVSGFSIDKPEVDAFAKYEDDKLKPCYTLEDFVNSLEKPRKILIQIMAGRPVDQVLHNLLPLLDKGDIVIDGGNSNYHDTNRRYHEMEEHGIHFIGMGVSGGEEGALNGPALMPGGDEEAYKEVAPILEAIAAKNKEGKPCVSYMGPEGAGHYVKMVHNGIEYAIMQEFSEVYNLLRDVAHKSNEEMSEIFDEWNHGVVEAYLSEITSKVLAQKDDLTPDNIIDHILNVASYKGTGNWTLEDGVALGAPVTVIAEAVMARFMSKQAHDALKSGIKPTKFEYKGEIPDNLVDEFGKTLQLAQAVAYAQGFQELTMAAKAYNWDLRYKSIAQGWEAGCIIRSAMLKDIEDAYSKDKEIINLFEDGYFRDLMEKNLPSLRKSVEFATKAGVPTPTLSAALNYLESIFNPSLPQNMIQGQRDYFGAHTYFRNDREGVYHTEWYEEK</sequence>
<feature type="active site" description="Proton acceptor" evidence="8">
    <location>
        <position position="197"/>
    </location>
</feature>
<dbReference type="FunFam" id="1.20.5.320:FF:000001">
    <property type="entry name" value="6-phosphogluconate dehydrogenase, decarboxylating"/>
    <property type="match status" value="1"/>
</dbReference>
<dbReference type="InterPro" id="IPR006183">
    <property type="entry name" value="Pgluconate_DH"/>
</dbReference>
<dbReference type="PIRSF" id="PIRSF000109">
    <property type="entry name" value="6PGD"/>
    <property type="match status" value="1"/>
</dbReference>
<feature type="binding site" description="in other chain" evidence="9">
    <location>
        <begin position="200"/>
        <end position="201"/>
    </location>
    <ligand>
        <name>substrate</name>
        <note>ligand shared between dimeric partners</note>
    </ligand>
</feature>
<dbReference type="InterPro" id="IPR006115">
    <property type="entry name" value="6PGDH_NADP-bd"/>
</dbReference>
<dbReference type="NCBIfam" id="TIGR00873">
    <property type="entry name" value="gnd"/>
    <property type="match status" value="1"/>
</dbReference>
<evidence type="ECO:0000256" key="2">
    <source>
        <dbReference type="ARBA" id="ARBA00011738"/>
    </source>
</evidence>
<proteinExistence type="inferred from homology"/>
<dbReference type="Proteomes" id="UP000051036">
    <property type="component" value="Unassembled WGS sequence"/>
</dbReference>
<feature type="binding site" description="in other chain" evidence="9">
    <location>
        <begin position="142"/>
        <end position="144"/>
    </location>
    <ligand>
        <name>substrate</name>
        <note>ligand shared between dimeric partners</note>
    </ligand>
</feature>
<keyword evidence="6 7" id="KW-0570">Pentose shunt</keyword>
<dbReference type="SUPFAM" id="SSF51735">
    <property type="entry name" value="NAD(P)-binding Rossmann-fold domains"/>
    <property type="match status" value="1"/>
</dbReference>
<evidence type="ECO:0000256" key="9">
    <source>
        <dbReference type="PIRSR" id="PIRSR000109-2"/>
    </source>
</evidence>
<reference evidence="12 13" key="1">
    <citation type="journal article" date="2015" name="Genome Announc.">
        <title>Expanding the biotechnology potential of lactobacilli through comparative genomics of 213 strains and associated genera.</title>
        <authorList>
            <person name="Sun Z."/>
            <person name="Harris H.M."/>
            <person name="McCann A."/>
            <person name="Guo C."/>
            <person name="Argimon S."/>
            <person name="Zhang W."/>
            <person name="Yang X."/>
            <person name="Jeffery I.B."/>
            <person name="Cooney J.C."/>
            <person name="Kagawa T.F."/>
            <person name="Liu W."/>
            <person name="Song Y."/>
            <person name="Salvetti E."/>
            <person name="Wrobel A."/>
            <person name="Rasinkangas P."/>
            <person name="Parkhill J."/>
            <person name="Rea M.C."/>
            <person name="O'Sullivan O."/>
            <person name="Ritari J."/>
            <person name="Douillard F.P."/>
            <person name="Paul Ross R."/>
            <person name="Yang R."/>
            <person name="Briner A.E."/>
            <person name="Felis G.E."/>
            <person name="de Vos W.M."/>
            <person name="Barrangou R."/>
            <person name="Klaenhammer T.R."/>
            <person name="Caufield P.W."/>
            <person name="Cui Y."/>
            <person name="Zhang H."/>
            <person name="O'Toole P.W."/>
        </authorList>
    </citation>
    <scope>NUCLEOTIDE SEQUENCE [LARGE SCALE GENOMIC DNA]</scope>
    <source>
        <strain evidence="12 13">DSM 16043</strain>
    </source>
</reference>
<accession>A0A0R1UJ51</accession>
<dbReference type="GO" id="GO:0019521">
    <property type="term" value="P:D-gluconate metabolic process"/>
    <property type="evidence" value="ECO:0007669"/>
    <property type="project" value="UniProtKB-KW"/>
</dbReference>
<dbReference type="AlphaFoldDB" id="A0A0R1UJ51"/>
<dbReference type="Pfam" id="PF00393">
    <property type="entry name" value="6PGD"/>
    <property type="match status" value="1"/>
</dbReference>
<evidence type="ECO:0000313" key="13">
    <source>
        <dbReference type="Proteomes" id="UP000051036"/>
    </source>
</evidence>
<comment type="catalytic activity">
    <reaction evidence="7 10">
        <text>6-phospho-D-gluconate + NADP(+) = D-ribulose 5-phosphate + CO2 + NADPH</text>
        <dbReference type="Rhea" id="RHEA:10116"/>
        <dbReference type="ChEBI" id="CHEBI:16526"/>
        <dbReference type="ChEBI" id="CHEBI:57783"/>
        <dbReference type="ChEBI" id="CHEBI:58121"/>
        <dbReference type="ChEBI" id="CHEBI:58349"/>
        <dbReference type="ChEBI" id="CHEBI:58759"/>
        <dbReference type="EC" id="1.1.1.44"/>
    </reaction>
</comment>
<dbReference type="Gene3D" id="3.40.50.720">
    <property type="entry name" value="NAD(P)-binding Rossmann-like Domain"/>
    <property type="match status" value="1"/>
</dbReference>
<dbReference type="Gene3D" id="1.10.1040.10">
    <property type="entry name" value="N-(1-d-carboxylethyl)-l-norvaline Dehydrogenase, domain 2"/>
    <property type="match status" value="1"/>
</dbReference>
<feature type="binding site" description="in other chain" evidence="9">
    <location>
        <position position="275"/>
    </location>
    <ligand>
        <name>substrate</name>
        <note>ligand shared between dimeric partners</note>
    </ligand>
</feature>
<feature type="binding site" evidence="9">
    <location>
        <position position="459"/>
    </location>
    <ligand>
        <name>substrate</name>
        <note>ligand shared between dimeric partners</note>
    </ligand>
</feature>
<evidence type="ECO:0000259" key="11">
    <source>
        <dbReference type="SMART" id="SM01350"/>
    </source>
</evidence>
<feature type="binding site" description="in other chain" evidence="9">
    <location>
        <position position="205"/>
    </location>
    <ligand>
        <name>substrate</name>
        <note>ligand shared between dimeric partners</note>
    </ligand>
</feature>
<protein>
    <recommendedName>
        <fullName evidence="7 10">6-phosphogluconate dehydrogenase, decarboxylating</fullName>
        <ecNumber evidence="7 10">1.1.1.44</ecNumber>
    </recommendedName>
</protein>
<dbReference type="UniPathway" id="UPA00115">
    <property type="reaction ID" value="UER00410"/>
</dbReference>
<keyword evidence="3 7" id="KW-0521">NADP</keyword>
<evidence type="ECO:0000256" key="3">
    <source>
        <dbReference type="ARBA" id="ARBA00022857"/>
    </source>
</evidence>
<dbReference type="EMBL" id="AZFM01000024">
    <property type="protein sequence ID" value="KRL89355.1"/>
    <property type="molecule type" value="Genomic_DNA"/>
</dbReference>
<evidence type="ECO:0000313" key="12">
    <source>
        <dbReference type="EMBL" id="KRL89355.1"/>
    </source>
</evidence>
<dbReference type="InterPro" id="IPR008927">
    <property type="entry name" value="6-PGluconate_DH-like_C_sf"/>
</dbReference>
<keyword evidence="4 7" id="KW-0560">Oxidoreductase</keyword>
<dbReference type="GO" id="GO:0050661">
    <property type="term" value="F:NADP binding"/>
    <property type="evidence" value="ECO:0007669"/>
    <property type="project" value="InterPro"/>
</dbReference>
<feature type="binding site" description="in other chain" evidence="9">
    <location>
        <position position="302"/>
    </location>
    <ligand>
        <name>substrate</name>
        <note>ligand shared between dimeric partners</note>
    </ligand>
</feature>
<evidence type="ECO:0000256" key="8">
    <source>
        <dbReference type="PIRSR" id="PIRSR000109-1"/>
    </source>
</evidence>
<dbReference type="PRINTS" id="PR00076">
    <property type="entry name" value="6PGDHDRGNASE"/>
</dbReference>
<comment type="caution">
    <text evidence="12">The sequence shown here is derived from an EMBL/GenBank/DDBJ whole genome shotgun (WGS) entry which is preliminary data.</text>
</comment>
<dbReference type="EC" id="1.1.1.44" evidence="7 10"/>
<dbReference type="FunFam" id="1.10.1040.10:FF:000032">
    <property type="entry name" value="6-phosphogluconate dehydrogenase, decarboxylating"/>
    <property type="match status" value="1"/>
</dbReference>
<evidence type="ECO:0000256" key="10">
    <source>
        <dbReference type="RuleBase" id="RU000485"/>
    </source>
</evidence>
<dbReference type="InterPro" id="IPR013328">
    <property type="entry name" value="6PGD_dom2"/>
</dbReference>
<evidence type="ECO:0000256" key="7">
    <source>
        <dbReference type="PIRNR" id="PIRNR000109"/>
    </source>
</evidence>
<evidence type="ECO:0000256" key="4">
    <source>
        <dbReference type="ARBA" id="ARBA00023002"/>
    </source>
</evidence>
<comment type="function">
    <text evidence="7">Catalyzes the oxidative decarboxylation of 6-phosphogluconate to ribulose 5-phosphate and CO(2), with concomitant reduction of NADP to NADPH.</text>
</comment>
<feature type="domain" description="6-phosphogluconate dehydrogenase C-terminal" evidence="11">
    <location>
        <begin position="193"/>
        <end position="481"/>
    </location>
</feature>
<keyword evidence="5 10" id="KW-0311">Gluconate utilization</keyword>
<dbReference type="STRING" id="1423763.FC46_GL000828"/>
<dbReference type="GO" id="GO:0006098">
    <property type="term" value="P:pentose-phosphate shunt"/>
    <property type="evidence" value="ECO:0007669"/>
    <property type="project" value="UniProtKB-UniPathway"/>
</dbReference>
<evidence type="ECO:0000256" key="5">
    <source>
        <dbReference type="ARBA" id="ARBA00023064"/>
    </source>
</evidence>
<organism evidence="12 13">
    <name type="scientific">Lactobacillus kalixensis DSM 16043</name>
    <dbReference type="NCBI Taxonomy" id="1423763"/>
    <lineage>
        <taxon>Bacteria</taxon>
        <taxon>Bacillati</taxon>
        <taxon>Bacillota</taxon>
        <taxon>Bacilli</taxon>
        <taxon>Lactobacillales</taxon>
        <taxon>Lactobacillaceae</taxon>
        <taxon>Lactobacillus</taxon>
    </lineage>
</organism>
<dbReference type="PANTHER" id="PTHR11811">
    <property type="entry name" value="6-PHOSPHOGLUCONATE DEHYDROGENASE"/>
    <property type="match status" value="1"/>
</dbReference>
<comment type="pathway">
    <text evidence="7 10">Carbohydrate degradation; pentose phosphate pathway; D-ribulose 5-phosphate from D-glucose 6-phosphate (oxidative stage): step 3/3.</text>
</comment>
<dbReference type="Pfam" id="PF03446">
    <property type="entry name" value="NAD_binding_2"/>
    <property type="match status" value="1"/>
</dbReference>
<dbReference type="FunFam" id="3.40.50.720:FF:000007">
    <property type="entry name" value="6-phosphogluconate dehydrogenase, decarboxylating"/>
    <property type="match status" value="1"/>
</dbReference>
<feature type="active site" description="Proton donor" evidence="8">
    <location>
        <position position="204"/>
    </location>
</feature>
<keyword evidence="13" id="KW-1185">Reference proteome</keyword>
<gene>
    <name evidence="12" type="ORF">FC46_GL000828</name>
</gene>
<dbReference type="NCBIfam" id="NF006765">
    <property type="entry name" value="PRK09287.1"/>
    <property type="match status" value="1"/>
</dbReference>
<dbReference type="InterPro" id="IPR006113">
    <property type="entry name" value="6PGDH_Gnd/GntZ"/>
</dbReference>
<dbReference type="InterPro" id="IPR006114">
    <property type="entry name" value="6PGDH_C"/>
</dbReference>
<dbReference type="SUPFAM" id="SSF48179">
    <property type="entry name" value="6-phosphogluconate dehydrogenase C-terminal domain-like"/>
    <property type="match status" value="1"/>
</dbReference>
<evidence type="ECO:0000256" key="1">
    <source>
        <dbReference type="ARBA" id="ARBA00008419"/>
    </source>
</evidence>
<feature type="binding site" evidence="9">
    <location>
        <position position="465"/>
    </location>
    <ligand>
        <name>substrate</name>
        <note>ligand shared between dimeric partners</note>
    </ligand>
</feature>
<dbReference type="GO" id="GO:0004616">
    <property type="term" value="F:phosphogluconate dehydrogenase (decarboxylating) activity"/>
    <property type="evidence" value="ECO:0007669"/>
    <property type="project" value="UniProtKB-EC"/>
</dbReference>
<comment type="similarity">
    <text evidence="1 7 10">Belongs to the 6-phosphogluconate dehydrogenase family.</text>
</comment>
<dbReference type="SMART" id="SM01350">
    <property type="entry name" value="6PGD"/>
    <property type="match status" value="1"/>
</dbReference>
<evidence type="ECO:0000256" key="6">
    <source>
        <dbReference type="ARBA" id="ARBA00023126"/>
    </source>
</evidence>
<dbReference type="PATRIC" id="fig|1423763.3.peg.840"/>